<proteinExistence type="predicted"/>
<dbReference type="EMBL" id="CM045872">
    <property type="protein sequence ID" value="KAI7950227.1"/>
    <property type="molecule type" value="Genomic_DNA"/>
</dbReference>
<dbReference type="Proteomes" id="UP001060170">
    <property type="component" value="Chromosome 8"/>
</dbReference>
<gene>
    <name evidence="1" type="ORF">MJO28_009048</name>
</gene>
<sequence length="365" mass="39941">MKIYQLLSKPKEYTVYGHECAMDIRCSCARGSLTVTGPVRPAAWSCTNDPHCGAPGRCLGSTQADTEVSRPPFLSELTPSTSGIVLDPTTGNREVATSKRPDGTWVLIGYICLSLNFTLDKICSLRKEIKTRPGFTPHEDVSKFRSARQSEFESKKLPKGSVVGLIRPQVAVAQSALRGMSDAPKKKAKQKEKCKTGIVKTDMENTPNQWDCSSTGSNPQDHPTSGSANQVKSTPDPPADEPAVPRESKALCQTVLKSSSSNPETPALQHLVPPPQPLEEDHTIPSTNKKERSVKQGAKLFTSAVQSIEDSESMEKRARAIHKKLTQAEQLKVQQEAGETLLAEQLDKMTKIHELQVELENMKLS</sequence>
<organism evidence="1 2">
    <name type="scientific">Puccinia striiformis f. sp. tritici</name>
    <dbReference type="NCBI Taxonomy" id="168172"/>
    <lineage>
        <taxon>Eukaryota</taxon>
        <taxon>Fungi</taxon>
        <taxon>Dikarya</taxon>
        <taxon>Basidiomycota</taxon>
        <taxon>Pucciniomycotina</taxon>
        <taxon>Pucciniomycetes</taxon>
        <taxon>Pucciniales</taxon>
        <taxon>Pucciniaceae</taxon>
        <taxon>Puccinia</taxon>
    </lineage>
</organism>
<name>A0ACC0ECR7_9BASI</name>
<accession>A0ACC0ECR7</accession>
<evidence type="ECO:0000313" key="2">
    <source>
        <dbReference type="Proteomes" id="UP001060170"/>
    </source>
</evidence>
<reference evidence="2" key="2">
    <citation type="journal article" date="2018" name="Mol. Plant Microbe Interact.">
        <title>Genome sequence resources for the wheat stripe rust pathogen (Puccinia striiformis f. sp. tritici) and the barley stripe rust pathogen (Puccinia striiformis f. sp. hordei).</title>
        <authorList>
            <person name="Xia C."/>
            <person name="Wang M."/>
            <person name="Yin C."/>
            <person name="Cornejo O.E."/>
            <person name="Hulbert S.H."/>
            <person name="Chen X."/>
        </authorList>
    </citation>
    <scope>NUCLEOTIDE SEQUENCE [LARGE SCALE GENOMIC DNA]</scope>
    <source>
        <strain evidence="2">93-210</strain>
    </source>
</reference>
<keyword evidence="2" id="KW-1185">Reference proteome</keyword>
<evidence type="ECO:0000313" key="1">
    <source>
        <dbReference type="EMBL" id="KAI7950227.1"/>
    </source>
</evidence>
<comment type="caution">
    <text evidence="1">The sequence shown here is derived from an EMBL/GenBank/DDBJ whole genome shotgun (WGS) entry which is preliminary data.</text>
</comment>
<reference evidence="1 2" key="3">
    <citation type="journal article" date="2022" name="Microbiol. Spectr.">
        <title>Folding features and dynamics of 3D genome architecture in plant fungal pathogens.</title>
        <authorList>
            <person name="Xia C."/>
        </authorList>
    </citation>
    <scope>NUCLEOTIDE SEQUENCE [LARGE SCALE GENOMIC DNA]</scope>
    <source>
        <strain evidence="1 2">93-210</strain>
    </source>
</reference>
<protein>
    <submittedName>
        <fullName evidence="1">Uncharacterized protein</fullName>
    </submittedName>
</protein>
<reference evidence="2" key="1">
    <citation type="journal article" date="2018" name="BMC Genomics">
        <title>Genomic insights into host adaptation between the wheat stripe rust pathogen (Puccinia striiformis f. sp. tritici) and the barley stripe rust pathogen (Puccinia striiformis f. sp. hordei).</title>
        <authorList>
            <person name="Xia C."/>
            <person name="Wang M."/>
            <person name="Yin C."/>
            <person name="Cornejo O.E."/>
            <person name="Hulbert S.H."/>
            <person name="Chen X."/>
        </authorList>
    </citation>
    <scope>NUCLEOTIDE SEQUENCE [LARGE SCALE GENOMIC DNA]</scope>
    <source>
        <strain evidence="2">93-210</strain>
    </source>
</reference>